<comment type="similarity">
    <text evidence="1">Belongs to the methyltransferase superfamily.</text>
</comment>
<sequence length="297" mass="32759">MATYSEQTYDAGSYQASRPRYKDSLVDTVLDYHRKDNPAAGTDLAVDVATGTGIFARQLPSHFARVVATDLSATMLDSARKAPGNASIEYVEAPAEDLSFLGAGSVDVMTVACAAHWFDVERFVAEAGRVLKPSGTLAIFGYTGFGHFVDYPQCDRMLKDFGLSDDKLGAYWDKGRELLVNGYRAYHEVLVRKSWMGIQRHINADVIEKEPSSECPATVVPGSAILHFEVTWRTLRDFLLTWSCVHKFHSAHAEQENAAKVVIREMMAAAGATDVDEPLSIHWEEVMLVCHPPQAAD</sequence>
<dbReference type="InterPro" id="IPR029063">
    <property type="entry name" value="SAM-dependent_MTases_sf"/>
</dbReference>
<evidence type="ECO:0000313" key="6">
    <source>
        <dbReference type="Proteomes" id="UP001143981"/>
    </source>
</evidence>
<evidence type="ECO:0000259" key="4">
    <source>
        <dbReference type="Pfam" id="PF08241"/>
    </source>
</evidence>
<dbReference type="Pfam" id="PF08241">
    <property type="entry name" value="Methyltransf_11"/>
    <property type="match status" value="1"/>
</dbReference>
<evidence type="ECO:0000256" key="1">
    <source>
        <dbReference type="ARBA" id="ARBA00008361"/>
    </source>
</evidence>
<dbReference type="GO" id="GO:0032259">
    <property type="term" value="P:methylation"/>
    <property type="evidence" value="ECO:0007669"/>
    <property type="project" value="UniProtKB-KW"/>
</dbReference>
<gene>
    <name evidence="5" type="primary">TMT1</name>
    <name evidence="5" type="ORF">LPJ61_000101</name>
</gene>
<evidence type="ECO:0000313" key="5">
    <source>
        <dbReference type="EMBL" id="KAJ1736315.1"/>
    </source>
</evidence>
<dbReference type="CDD" id="cd02440">
    <property type="entry name" value="AdoMet_MTases"/>
    <property type="match status" value="1"/>
</dbReference>
<dbReference type="EMBL" id="JANBOI010000001">
    <property type="protein sequence ID" value="KAJ1736315.1"/>
    <property type="molecule type" value="Genomic_DNA"/>
</dbReference>
<dbReference type="Gene3D" id="3.40.50.150">
    <property type="entry name" value="Vaccinia Virus protein VP39"/>
    <property type="match status" value="1"/>
</dbReference>
<dbReference type="GO" id="GO:0046547">
    <property type="term" value="F:trans-aconitate 3-methyltransferase activity"/>
    <property type="evidence" value="ECO:0007669"/>
    <property type="project" value="UniProtKB-EC"/>
</dbReference>
<dbReference type="InterPro" id="IPR051052">
    <property type="entry name" value="Diverse_substrate_MTase"/>
</dbReference>
<organism evidence="5 6">
    <name type="scientific">Coemansia biformis</name>
    <dbReference type="NCBI Taxonomy" id="1286918"/>
    <lineage>
        <taxon>Eukaryota</taxon>
        <taxon>Fungi</taxon>
        <taxon>Fungi incertae sedis</taxon>
        <taxon>Zoopagomycota</taxon>
        <taxon>Kickxellomycotina</taxon>
        <taxon>Kickxellomycetes</taxon>
        <taxon>Kickxellales</taxon>
        <taxon>Kickxellaceae</taxon>
        <taxon>Coemansia</taxon>
    </lineage>
</organism>
<feature type="domain" description="Methyltransferase type 11" evidence="4">
    <location>
        <begin position="46"/>
        <end position="139"/>
    </location>
</feature>
<dbReference type="AlphaFoldDB" id="A0A9W7YIM8"/>
<reference evidence="5" key="1">
    <citation type="submission" date="2022-07" db="EMBL/GenBank/DDBJ databases">
        <title>Phylogenomic reconstructions and comparative analyses of Kickxellomycotina fungi.</title>
        <authorList>
            <person name="Reynolds N.K."/>
            <person name="Stajich J.E."/>
            <person name="Barry K."/>
            <person name="Grigoriev I.V."/>
            <person name="Crous P."/>
            <person name="Smith M.E."/>
        </authorList>
    </citation>
    <scope>NUCLEOTIDE SEQUENCE</scope>
    <source>
        <strain evidence="5">BCRC 34381</strain>
    </source>
</reference>
<dbReference type="SUPFAM" id="SSF53335">
    <property type="entry name" value="S-adenosyl-L-methionine-dependent methyltransferases"/>
    <property type="match status" value="1"/>
</dbReference>
<keyword evidence="2 5" id="KW-0489">Methyltransferase</keyword>
<keyword evidence="6" id="KW-1185">Reference proteome</keyword>
<evidence type="ECO:0000256" key="3">
    <source>
        <dbReference type="ARBA" id="ARBA00022679"/>
    </source>
</evidence>
<dbReference type="PANTHER" id="PTHR44942:SF4">
    <property type="entry name" value="METHYLTRANSFERASE TYPE 11 DOMAIN-CONTAINING PROTEIN"/>
    <property type="match status" value="1"/>
</dbReference>
<dbReference type="PANTHER" id="PTHR44942">
    <property type="entry name" value="METHYLTRANSF_11 DOMAIN-CONTAINING PROTEIN"/>
    <property type="match status" value="1"/>
</dbReference>
<keyword evidence="3 5" id="KW-0808">Transferase</keyword>
<dbReference type="EC" id="2.1.1.145" evidence="5"/>
<evidence type="ECO:0000256" key="2">
    <source>
        <dbReference type="ARBA" id="ARBA00022603"/>
    </source>
</evidence>
<dbReference type="Proteomes" id="UP001143981">
    <property type="component" value="Unassembled WGS sequence"/>
</dbReference>
<proteinExistence type="inferred from homology"/>
<name>A0A9W7YIM8_9FUNG</name>
<protein>
    <submittedName>
        <fullName evidence="5">Trans-aconitate methyltransferase 1</fullName>
        <ecNumber evidence="5">2.1.1.145</ecNumber>
    </submittedName>
</protein>
<dbReference type="InterPro" id="IPR013216">
    <property type="entry name" value="Methyltransf_11"/>
</dbReference>
<accession>A0A9W7YIM8</accession>
<comment type="caution">
    <text evidence="5">The sequence shown here is derived from an EMBL/GenBank/DDBJ whole genome shotgun (WGS) entry which is preliminary data.</text>
</comment>
<dbReference type="OrthoDB" id="10027013at2759"/>